<name>A0A8H5BR39_9AGAR</name>
<sequence length="772" mass="87192">MTQSHPDNTKLNAPGMWKCGDNIENSIPLGERKDSNFDTSDNNQWTVLLDAYVEPDRKSGLFSAVVTAFLIESYKLLQGPSPTDPTVSALTLALRMQLEMLPGSKIPAVEVPLPFSPSSQDVRINTLWFCSLVISLSTVMMGLIALQWLRRDQRYQGLSSRDALAVYDVRAKAQKSWGIPILFICLPILILVALILFFIGLVNFVSALNAHVATAVSAVVYVAYAFLGITTALPTFYPLYLSVAGPVSHRDLPTPCPYKSPQSWTFYRFSRMVVSTARYVACKVFGYDPFKANVISSGWMPLNLVFHTAVKGWIDYDVSWLRIRNIYAQRGMVQGRLAQLPSIVTTDSIFNTRPLYDEAQVLTRALTNTSDHNIFFAAAHSFQEVSKSELYNKWIVDTPYGLSSGGQRHELEERISLLRANYWDHILRGDVGQMHVEPAISSFIKSPNPDLLHDENMFVLLQKHVSHNLPEHASQVISGQLCGFHSRILAYIYAGPDVQFKPTSDLPSNVIAGGSSTEGSPKLQWLSMMLQQSIDMVNSSNTHPKFRIWSQFVPDSLDGYNISVSLETVEKTIAQHAQIFQRFVEHVESTPHMNWQDTVYTHSSVQHFMKASATMLRYRGTNSAPFDPLSCFDKSFDIIKTALSKVQTTVVDQDGNSISVTDYTNADYLFLCSCNLINQLCDRYAELNLQRLTQEQCSQMAHFIDVLDTYETTNYPPIRIEENWQNFWRNTGLPKKQCFDHRSMPTRSSYIRWQDIPGWIKDQLATTSTPVD</sequence>
<dbReference type="EMBL" id="JAACJJ010000014">
    <property type="protein sequence ID" value="KAF5327038.1"/>
    <property type="molecule type" value="Genomic_DNA"/>
</dbReference>
<evidence type="ECO:0000256" key="1">
    <source>
        <dbReference type="SAM" id="Phobius"/>
    </source>
</evidence>
<evidence type="ECO:0000313" key="4">
    <source>
        <dbReference type="Proteomes" id="UP000567179"/>
    </source>
</evidence>
<dbReference type="InterPro" id="IPR045338">
    <property type="entry name" value="DUF6535"/>
</dbReference>
<organism evidence="3 4">
    <name type="scientific">Psilocybe cf. subviscida</name>
    <dbReference type="NCBI Taxonomy" id="2480587"/>
    <lineage>
        <taxon>Eukaryota</taxon>
        <taxon>Fungi</taxon>
        <taxon>Dikarya</taxon>
        <taxon>Basidiomycota</taxon>
        <taxon>Agaricomycotina</taxon>
        <taxon>Agaricomycetes</taxon>
        <taxon>Agaricomycetidae</taxon>
        <taxon>Agaricales</taxon>
        <taxon>Agaricineae</taxon>
        <taxon>Strophariaceae</taxon>
        <taxon>Psilocybe</taxon>
    </lineage>
</organism>
<protein>
    <recommendedName>
        <fullName evidence="2">DUF6535 domain-containing protein</fullName>
    </recommendedName>
</protein>
<reference evidence="3 4" key="1">
    <citation type="journal article" date="2020" name="ISME J.">
        <title>Uncovering the hidden diversity of litter-decomposition mechanisms in mushroom-forming fungi.</title>
        <authorList>
            <person name="Floudas D."/>
            <person name="Bentzer J."/>
            <person name="Ahren D."/>
            <person name="Johansson T."/>
            <person name="Persson P."/>
            <person name="Tunlid A."/>
        </authorList>
    </citation>
    <scope>NUCLEOTIDE SEQUENCE [LARGE SCALE GENOMIC DNA]</scope>
    <source>
        <strain evidence="3 4">CBS 101986</strain>
    </source>
</reference>
<evidence type="ECO:0000313" key="3">
    <source>
        <dbReference type="EMBL" id="KAF5327038.1"/>
    </source>
</evidence>
<keyword evidence="1" id="KW-1133">Transmembrane helix</keyword>
<dbReference type="OrthoDB" id="3126055at2759"/>
<feature type="transmembrane region" description="Helical" evidence="1">
    <location>
        <begin position="126"/>
        <end position="149"/>
    </location>
</feature>
<keyword evidence="1" id="KW-0472">Membrane</keyword>
<feature type="transmembrane region" description="Helical" evidence="1">
    <location>
        <begin position="181"/>
        <end position="206"/>
    </location>
</feature>
<evidence type="ECO:0000259" key="2">
    <source>
        <dbReference type="Pfam" id="PF20153"/>
    </source>
</evidence>
<dbReference type="Pfam" id="PF20153">
    <property type="entry name" value="DUF6535"/>
    <property type="match status" value="1"/>
</dbReference>
<proteinExistence type="predicted"/>
<accession>A0A8H5BR39</accession>
<dbReference type="AlphaFoldDB" id="A0A8H5BR39"/>
<keyword evidence="1" id="KW-0812">Transmembrane</keyword>
<keyword evidence="4" id="KW-1185">Reference proteome</keyword>
<comment type="caution">
    <text evidence="3">The sequence shown here is derived from an EMBL/GenBank/DDBJ whole genome shotgun (WGS) entry which is preliminary data.</text>
</comment>
<feature type="transmembrane region" description="Helical" evidence="1">
    <location>
        <begin position="218"/>
        <end position="240"/>
    </location>
</feature>
<gene>
    <name evidence="3" type="ORF">D9619_004871</name>
</gene>
<feature type="domain" description="DUF6535" evidence="2">
    <location>
        <begin position="60"/>
        <end position="206"/>
    </location>
</feature>
<dbReference type="Proteomes" id="UP000567179">
    <property type="component" value="Unassembled WGS sequence"/>
</dbReference>